<dbReference type="STRING" id="1173701.A0A066XDD3"/>
<dbReference type="Pfam" id="PF07690">
    <property type="entry name" value="MFS_1"/>
    <property type="match status" value="1"/>
</dbReference>
<feature type="transmembrane region" description="Helical" evidence="8">
    <location>
        <begin position="410"/>
        <end position="428"/>
    </location>
</feature>
<dbReference type="PROSITE" id="PS50850">
    <property type="entry name" value="MFS"/>
    <property type="match status" value="1"/>
</dbReference>
<dbReference type="PANTHER" id="PTHR23502">
    <property type="entry name" value="MAJOR FACILITATOR SUPERFAMILY"/>
    <property type="match status" value="1"/>
</dbReference>
<protein>
    <submittedName>
        <fullName evidence="11">Putative major facilitator superfamily transporter</fullName>
    </submittedName>
</protein>
<evidence type="ECO:0000256" key="3">
    <source>
        <dbReference type="ARBA" id="ARBA00022692"/>
    </source>
</evidence>
<keyword evidence="3 8" id="KW-0812">Transmembrane</keyword>
<dbReference type="GO" id="GO:0022857">
    <property type="term" value="F:transmembrane transporter activity"/>
    <property type="evidence" value="ECO:0007669"/>
    <property type="project" value="InterPro"/>
</dbReference>
<feature type="transmembrane region" description="Helical" evidence="8">
    <location>
        <begin position="816"/>
        <end position="838"/>
    </location>
</feature>
<keyword evidence="12" id="KW-1185">Reference proteome</keyword>
<dbReference type="InterPro" id="IPR020846">
    <property type="entry name" value="MFS_dom"/>
</dbReference>
<feature type="transmembrane region" description="Helical" evidence="8">
    <location>
        <begin position="709"/>
        <end position="727"/>
    </location>
</feature>
<feature type="transmembrane region" description="Helical" evidence="8">
    <location>
        <begin position="792"/>
        <end position="810"/>
    </location>
</feature>
<gene>
    <name evidence="11" type="ORF">CSUB01_03204</name>
</gene>
<accession>A0A066XDD3</accession>
<feature type="domain" description="Major facilitator superfamily (MFS) profile" evidence="9">
    <location>
        <begin position="375"/>
        <end position="841"/>
    </location>
</feature>
<evidence type="ECO:0000256" key="4">
    <source>
        <dbReference type="ARBA" id="ARBA00022801"/>
    </source>
</evidence>
<dbReference type="HOGENOM" id="CLU_333164_0_0_1"/>
<feature type="transmembrane region" description="Helical" evidence="8">
    <location>
        <begin position="530"/>
        <end position="549"/>
    </location>
</feature>
<feature type="transmembrane region" description="Helical" evidence="8">
    <location>
        <begin position="503"/>
        <end position="524"/>
    </location>
</feature>
<dbReference type="eggNOG" id="KOG0255">
    <property type="taxonomic scope" value="Eukaryota"/>
</dbReference>
<keyword evidence="2" id="KW-0813">Transport</keyword>
<dbReference type="OrthoDB" id="440553at2759"/>
<evidence type="ECO:0000256" key="7">
    <source>
        <dbReference type="SAM" id="MobiDB-lite"/>
    </source>
</evidence>
<dbReference type="SUPFAM" id="SSF55811">
    <property type="entry name" value="Nudix"/>
    <property type="match status" value="1"/>
</dbReference>
<evidence type="ECO:0000259" key="9">
    <source>
        <dbReference type="PROSITE" id="PS50850"/>
    </source>
</evidence>
<keyword evidence="4" id="KW-0378">Hydrolase</keyword>
<dbReference type="InterPro" id="IPR015797">
    <property type="entry name" value="NUDIX_hydrolase-like_dom_sf"/>
</dbReference>
<evidence type="ECO:0000256" key="6">
    <source>
        <dbReference type="ARBA" id="ARBA00023136"/>
    </source>
</evidence>
<evidence type="ECO:0000256" key="1">
    <source>
        <dbReference type="ARBA" id="ARBA00004141"/>
    </source>
</evidence>
<feature type="transmembrane region" description="Helical" evidence="8">
    <location>
        <begin position="373"/>
        <end position="390"/>
    </location>
</feature>
<feature type="transmembrane region" description="Helical" evidence="8">
    <location>
        <begin position="440"/>
        <end position="458"/>
    </location>
</feature>
<comment type="caution">
    <text evidence="11">The sequence shown here is derived from an EMBL/GenBank/DDBJ whole genome shotgun (WGS) entry which is preliminary data.</text>
</comment>
<dbReference type="Proteomes" id="UP000027238">
    <property type="component" value="Unassembled WGS sequence"/>
</dbReference>
<evidence type="ECO:0000259" key="10">
    <source>
        <dbReference type="PROSITE" id="PS51462"/>
    </source>
</evidence>
<dbReference type="CDD" id="cd04678">
    <property type="entry name" value="NUDIX_MTH2_Nudt15"/>
    <property type="match status" value="1"/>
</dbReference>
<dbReference type="PANTHER" id="PTHR23502:SF151">
    <property type="entry name" value="MAJOR FACILITATOR SUPERFAMILY (MFS) PROFILE DOMAIN-CONTAINING PROTEIN"/>
    <property type="match status" value="1"/>
</dbReference>
<dbReference type="GO" id="GO:0005886">
    <property type="term" value="C:plasma membrane"/>
    <property type="evidence" value="ECO:0007669"/>
    <property type="project" value="TreeGrafter"/>
</dbReference>
<evidence type="ECO:0000313" key="11">
    <source>
        <dbReference type="EMBL" id="KDN63741.1"/>
    </source>
</evidence>
<evidence type="ECO:0000313" key="12">
    <source>
        <dbReference type="Proteomes" id="UP000027238"/>
    </source>
</evidence>
<dbReference type="InterPro" id="IPR000086">
    <property type="entry name" value="NUDIX_hydrolase_dom"/>
</dbReference>
<dbReference type="Pfam" id="PF00293">
    <property type="entry name" value="NUDIX"/>
    <property type="match status" value="1"/>
</dbReference>
<dbReference type="AlphaFoldDB" id="A0A066XDD3"/>
<sequence>MTSTETASNPRVGVGAVIRNPLTGKLLVGQRLSSHGHGTWQFPGGHLEYDEAIFACAERETLEETGLVVKATKLAAVTNSVFSDVGKHYITLFVLCEPVDPEAKPQAMEPEKAGNWQWMEWSTMCEWASHHDDDDGDWPAKRLPGHSVVGLWVWGGGVAEYHGASVGYDDARSPESENTASINIYESRIREPLELRETDLPAVVLLVAQIHAKCRRLQADRLAKRGNNLFGPEWTKICGFEKSHTSSKSGRRARTPLNITWTAKPSFLFIRPPARHSSALIVFCPVAMGERSVIAADCSEEPTPRAPDALPKDTESGQQTMSEKTMANVQDAELVAPAPPAPVTDSVPGSSDASLSEPDLMAVYSRFAPTQRIVIIAVASTIGLLSPLSSNLYTPAIPAVARDLNVSTDAINLTITSYLVLQGISPTLWSAIGDSTGRRLLYLIALTVYLASCIGLALSRNYPAVVALRALQAVGSASTTAIGASLIGDLIHVSRRGKYMGNYSALGGAGTAFGPVIGGLFAQYTGWRGMFVFLAALAAFLLLFTALLLPETKRGIVDDGSVHPPRYLRAPLKWLDAPKSGDGAANAKASAKFRIDIGAPVRLLVEPECLCIVVFTGICYTVWQVTMVATSTLYAERYGLNEMSIGLTYISNGVGSLCGSVLTGKLLDREYKHQLKREQVAQQAAADDADASHPVEEVHHIELARIKPIIIPTIAYLVSVVALGWIIEFHVHIAASITMAFFVGGLDTIILAAFYQLVEEPPFANTSRAPPVATLIVDLFRSQSFSATASMNLSRCLLASGGTAAIGPLIRAVGVGWAFTLCAIVALASCSLAMLELWRGRHWRAKRMREAAQREKAA</sequence>
<feature type="transmembrane region" description="Helical" evidence="8">
    <location>
        <begin position="643"/>
        <end position="667"/>
    </location>
</feature>
<keyword evidence="6 8" id="KW-0472">Membrane</keyword>
<dbReference type="FunFam" id="3.90.79.10:FF:000060">
    <property type="entry name" value="Nudix hydrolase 1"/>
    <property type="match status" value="1"/>
</dbReference>
<feature type="domain" description="Nudix hydrolase" evidence="10">
    <location>
        <begin position="9"/>
        <end position="141"/>
    </location>
</feature>
<dbReference type="PROSITE" id="PS51462">
    <property type="entry name" value="NUDIX"/>
    <property type="match status" value="1"/>
</dbReference>
<evidence type="ECO:0000256" key="2">
    <source>
        <dbReference type="ARBA" id="ARBA00022448"/>
    </source>
</evidence>
<dbReference type="EMBL" id="JMSE01001200">
    <property type="protein sequence ID" value="KDN63741.1"/>
    <property type="molecule type" value="Genomic_DNA"/>
</dbReference>
<organism evidence="11 12">
    <name type="scientific">Colletotrichum sublineola</name>
    <name type="common">Sorghum anthracnose fungus</name>
    <dbReference type="NCBI Taxonomy" id="1173701"/>
    <lineage>
        <taxon>Eukaryota</taxon>
        <taxon>Fungi</taxon>
        <taxon>Dikarya</taxon>
        <taxon>Ascomycota</taxon>
        <taxon>Pezizomycotina</taxon>
        <taxon>Sordariomycetes</taxon>
        <taxon>Hypocreomycetidae</taxon>
        <taxon>Glomerellales</taxon>
        <taxon>Glomerellaceae</taxon>
        <taxon>Colletotrichum</taxon>
        <taxon>Colletotrichum graminicola species complex</taxon>
    </lineage>
</organism>
<feature type="transmembrane region" description="Helical" evidence="8">
    <location>
        <begin position="470"/>
        <end position="491"/>
    </location>
</feature>
<dbReference type="FunFam" id="1.20.1250.20:FF:000172">
    <property type="entry name" value="MFS multidrug resistance transporter"/>
    <property type="match status" value="1"/>
</dbReference>
<feature type="region of interest" description="Disordered" evidence="7">
    <location>
        <begin position="300"/>
        <end position="325"/>
    </location>
</feature>
<dbReference type="SUPFAM" id="SSF103473">
    <property type="entry name" value="MFS general substrate transporter"/>
    <property type="match status" value="1"/>
</dbReference>
<feature type="transmembrane region" description="Helical" evidence="8">
    <location>
        <begin position="603"/>
        <end position="623"/>
    </location>
</feature>
<dbReference type="InterPro" id="IPR036259">
    <property type="entry name" value="MFS_trans_sf"/>
</dbReference>
<dbReference type="PROSITE" id="PS00893">
    <property type="entry name" value="NUDIX_BOX"/>
    <property type="match status" value="1"/>
</dbReference>
<reference evidence="12" key="1">
    <citation type="journal article" date="2014" name="Genome Announc.">
        <title>Draft genome sequence of Colletotrichum sublineola, a destructive pathogen of cultivated sorghum.</title>
        <authorList>
            <person name="Baroncelli R."/>
            <person name="Sanz-Martin J.M."/>
            <person name="Rech G.E."/>
            <person name="Sukno S.A."/>
            <person name="Thon M.R."/>
        </authorList>
    </citation>
    <scope>NUCLEOTIDE SEQUENCE [LARGE SCALE GENOMIC DNA]</scope>
    <source>
        <strain evidence="12">TX430BB</strain>
    </source>
</reference>
<keyword evidence="5 8" id="KW-1133">Transmembrane helix</keyword>
<dbReference type="PRINTS" id="PR01035">
    <property type="entry name" value="TCRTETA"/>
</dbReference>
<dbReference type="InterPro" id="IPR001958">
    <property type="entry name" value="Tet-R_TetA/multi-R_MdtG-like"/>
</dbReference>
<feature type="compositionally biased region" description="Polar residues" evidence="7">
    <location>
        <begin position="316"/>
        <end position="325"/>
    </location>
</feature>
<dbReference type="Gene3D" id="1.20.1250.20">
    <property type="entry name" value="MFS general substrate transporter like domains"/>
    <property type="match status" value="1"/>
</dbReference>
<dbReference type="InterPro" id="IPR020084">
    <property type="entry name" value="NUDIX_hydrolase_CS"/>
</dbReference>
<name>A0A066XDD3_COLSU</name>
<dbReference type="Gene3D" id="3.90.79.10">
    <property type="entry name" value="Nucleoside Triphosphate Pyrophosphohydrolase"/>
    <property type="match status" value="1"/>
</dbReference>
<feature type="transmembrane region" description="Helical" evidence="8">
    <location>
        <begin position="733"/>
        <end position="758"/>
    </location>
</feature>
<evidence type="ECO:0000256" key="8">
    <source>
        <dbReference type="SAM" id="Phobius"/>
    </source>
</evidence>
<comment type="subcellular location">
    <subcellularLocation>
        <location evidence="1">Membrane</location>
        <topology evidence="1">Multi-pass membrane protein</topology>
    </subcellularLocation>
</comment>
<dbReference type="GO" id="GO:0016787">
    <property type="term" value="F:hydrolase activity"/>
    <property type="evidence" value="ECO:0007669"/>
    <property type="project" value="UniProtKB-KW"/>
</dbReference>
<proteinExistence type="predicted"/>
<dbReference type="InterPro" id="IPR011701">
    <property type="entry name" value="MFS"/>
</dbReference>
<evidence type="ECO:0000256" key="5">
    <source>
        <dbReference type="ARBA" id="ARBA00022989"/>
    </source>
</evidence>